<proteinExistence type="predicted"/>
<feature type="region of interest" description="Disordered" evidence="1">
    <location>
        <begin position="1"/>
        <end position="64"/>
    </location>
</feature>
<protein>
    <submittedName>
        <fullName evidence="2">Uncharacterized protein</fullName>
    </submittedName>
</protein>
<dbReference type="EMBL" id="BMSL01000036">
    <property type="protein sequence ID" value="GGS68270.1"/>
    <property type="molecule type" value="Genomic_DNA"/>
</dbReference>
<dbReference type="Proteomes" id="UP000653493">
    <property type="component" value="Unassembled WGS sequence"/>
</dbReference>
<evidence type="ECO:0000313" key="2">
    <source>
        <dbReference type="EMBL" id="GGS68270.1"/>
    </source>
</evidence>
<dbReference type="AlphaFoldDB" id="A0A918LL17"/>
<reference evidence="2" key="1">
    <citation type="journal article" date="2014" name="Int. J. Syst. Evol. Microbiol.">
        <title>Complete genome sequence of Corynebacterium casei LMG S-19264T (=DSM 44701T), isolated from a smear-ripened cheese.</title>
        <authorList>
            <consortium name="US DOE Joint Genome Institute (JGI-PGF)"/>
            <person name="Walter F."/>
            <person name="Albersmeier A."/>
            <person name="Kalinowski J."/>
            <person name="Ruckert C."/>
        </authorList>
    </citation>
    <scope>NUCLEOTIDE SEQUENCE</scope>
    <source>
        <strain evidence="2">JCM 4234</strain>
    </source>
</reference>
<name>A0A918LL17_STRGD</name>
<feature type="compositionally biased region" description="Low complexity" evidence="1">
    <location>
        <begin position="14"/>
        <end position="26"/>
    </location>
</feature>
<organism evidence="2 3">
    <name type="scientific">Streptomyces griseoviridis</name>
    <dbReference type="NCBI Taxonomy" id="45398"/>
    <lineage>
        <taxon>Bacteria</taxon>
        <taxon>Bacillati</taxon>
        <taxon>Actinomycetota</taxon>
        <taxon>Actinomycetes</taxon>
        <taxon>Kitasatosporales</taxon>
        <taxon>Streptomycetaceae</taxon>
        <taxon>Streptomyces</taxon>
    </lineage>
</organism>
<evidence type="ECO:0000313" key="3">
    <source>
        <dbReference type="Proteomes" id="UP000653493"/>
    </source>
</evidence>
<reference evidence="2" key="2">
    <citation type="submission" date="2020-09" db="EMBL/GenBank/DDBJ databases">
        <authorList>
            <person name="Sun Q."/>
            <person name="Ohkuma M."/>
        </authorList>
    </citation>
    <scope>NUCLEOTIDE SEQUENCE</scope>
    <source>
        <strain evidence="2">JCM 4234</strain>
    </source>
</reference>
<comment type="caution">
    <text evidence="2">The sequence shown here is derived from an EMBL/GenBank/DDBJ whole genome shotgun (WGS) entry which is preliminary data.</text>
</comment>
<gene>
    <name evidence="2" type="ORF">GCM10010238_66190</name>
</gene>
<accession>A0A918LL17</accession>
<sequence>MRVWPVAGPAEATSSRSVQESASSRSPTTQVCTLISALPPVSRPLPHSSVTNRSGGEAGDRPTP</sequence>
<evidence type="ECO:0000256" key="1">
    <source>
        <dbReference type="SAM" id="MobiDB-lite"/>
    </source>
</evidence>
<keyword evidence="3" id="KW-1185">Reference proteome</keyword>